<dbReference type="EMBL" id="DYYQ01000036">
    <property type="protein sequence ID" value="HJE49633.1"/>
    <property type="molecule type" value="Genomic_DNA"/>
</dbReference>
<organism evidence="3 9">
    <name type="scientific">Lactobacillus johnsonii</name>
    <dbReference type="NCBI Taxonomy" id="33959"/>
    <lineage>
        <taxon>Bacteria</taxon>
        <taxon>Bacillati</taxon>
        <taxon>Bacillota</taxon>
        <taxon>Bacilli</taxon>
        <taxon>Lactobacillales</taxon>
        <taxon>Lactobacillaceae</taxon>
        <taxon>Lactobacillus</taxon>
    </lineage>
</organism>
<evidence type="ECO:0000256" key="1">
    <source>
        <dbReference type="SAM" id="SignalP"/>
    </source>
</evidence>
<reference evidence="2 6" key="1">
    <citation type="submission" date="2016-07" db="EMBL/GenBank/DDBJ databases">
        <title>Genome sequencing project for further understanding the molecular mechanisms of preventing non-alcoholic fatty liver disease.</title>
        <authorList>
            <person name="Wang H."/>
        </authorList>
    </citation>
    <scope>NUCLEOTIDE SEQUENCE [LARGE SCALE GENOMIC DNA]</scope>
    <source>
        <strain evidence="2 6">BS15</strain>
    </source>
</reference>
<name>A0A1B3PUN1_LACJH</name>
<dbReference type="Proteomes" id="UP000094691">
    <property type="component" value="Chromosome"/>
</dbReference>
<evidence type="ECO:0000313" key="6">
    <source>
        <dbReference type="Proteomes" id="UP000094691"/>
    </source>
</evidence>
<accession>A0A1B3PUN1</accession>
<dbReference type="Proteomes" id="UP000215693">
    <property type="component" value="Unassembled WGS sequence"/>
</dbReference>
<keyword evidence="1" id="KW-0732">Signal</keyword>
<feature type="chain" id="PRO_5015060804" description="Bacteriocin" evidence="1">
    <location>
        <begin position="31"/>
        <end position="96"/>
    </location>
</feature>
<protein>
    <recommendedName>
        <fullName evidence="10">Bacteriocin</fullName>
    </recommendedName>
</protein>
<sequence>MKVRKSLLTLGTVVVLGLSASIVSSNKVSAAEVGKNETVAFNVKENVLSFNQKQLFLESKAGGWLNHTAHTGYWGGGPLGGGESPTNPIRDYYPWR</sequence>
<dbReference type="EMBL" id="CP016400">
    <property type="protein sequence ID" value="AOG26481.1"/>
    <property type="molecule type" value="Genomic_DNA"/>
</dbReference>
<reference evidence="4 7" key="2">
    <citation type="submission" date="2017-04" db="EMBL/GenBank/DDBJ databases">
        <authorList>
            <person name="Lin X.B."/>
            <person name="Stothard P."/>
            <person name="Tasseva G."/>
            <person name="Walter J."/>
        </authorList>
    </citation>
    <scope>NUCLEOTIDE SEQUENCE [LARGE SCALE GENOMIC DNA]</scope>
    <source>
        <strain evidence="4 7">117c</strain>
    </source>
</reference>
<reference evidence="3" key="6">
    <citation type="submission" date="2021-09" db="EMBL/GenBank/DDBJ databases">
        <authorList>
            <person name="Gilroy R."/>
        </authorList>
    </citation>
    <scope>NUCLEOTIDE SEQUENCE</scope>
    <source>
        <strain evidence="3">CHK192-2623</strain>
    </source>
</reference>
<reference evidence="5 8" key="4">
    <citation type="submission" date="2020-01" db="EMBL/GenBank/DDBJ databases">
        <title>Complete and circular genome sequences of six lactobacillus isolates from horses.</title>
        <authorList>
            <person name="Hassan H.M."/>
        </authorList>
    </citation>
    <scope>NUCLEOTIDE SEQUENCE [LARGE SCALE GENOMIC DNA]</scope>
    <source>
        <strain evidence="5 8">3DG</strain>
    </source>
</reference>
<evidence type="ECO:0000313" key="7">
    <source>
        <dbReference type="Proteomes" id="UP000215693"/>
    </source>
</evidence>
<dbReference type="EMBL" id="CP047409">
    <property type="protein sequence ID" value="QLL67426.1"/>
    <property type="molecule type" value="Genomic_DNA"/>
</dbReference>
<reference evidence="4 7" key="3">
    <citation type="submission" date="2017-09" db="EMBL/GenBank/DDBJ databases">
        <title>Tripartite evolution among Lactobacillus johnsonii, Lactobacillus taiwanensis, Lactobacillus reuteri and their rodent host.</title>
        <authorList>
            <person name="Wang T."/>
            <person name="Knowles S."/>
            <person name="Cheng C."/>
        </authorList>
    </citation>
    <scope>NUCLEOTIDE SEQUENCE [LARGE SCALE GENOMIC DNA]</scope>
    <source>
        <strain evidence="4 7">117c</strain>
    </source>
</reference>
<dbReference type="RefSeq" id="WP_069168803.1">
    <property type="nucleotide sequence ID" value="NZ_CP047409.1"/>
</dbReference>
<proteinExistence type="predicted"/>
<reference evidence="3" key="5">
    <citation type="journal article" date="2021" name="PeerJ">
        <title>Extensive microbial diversity within the chicken gut microbiome revealed by metagenomics and culture.</title>
        <authorList>
            <person name="Gilroy R."/>
            <person name="Ravi A."/>
            <person name="Getino M."/>
            <person name="Pursley I."/>
            <person name="Horton D.L."/>
            <person name="Alikhan N.F."/>
            <person name="Baker D."/>
            <person name="Gharbi K."/>
            <person name="Hall N."/>
            <person name="Watson M."/>
            <person name="Adriaenssens E.M."/>
            <person name="Foster-Nyarko E."/>
            <person name="Jarju S."/>
            <person name="Secka A."/>
            <person name="Antonio M."/>
            <person name="Oren A."/>
            <person name="Chaudhuri R.R."/>
            <person name="La Ragione R."/>
            <person name="Hildebrand F."/>
            <person name="Pallen M.J."/>
        </authorList>
    </citation>
    <scope>NUCLEOTIDE SEQUENCE</scope>
    <source>
        <strain evidence="3">CHK192-2623</strain>
    </source>
</reference>
<evidence type="ECO:0000313" key="4">
    <source>
        <dbReference type="EMBL" id="OYS14418.1"/>
    </source>
</evidence>
<evidence type="ECO:0000313" key="5">
    <source>
        <dbReference type="EMBL" id="QLL67426.1"/>
    </source>
</evidence>
<evidence type="ECO:0000313" key="9">
    <source>
        <dbReference type="Proteomes" id="UP000732527"/>
    </source>
</evidence>
<dbReference type="EMBL" id="NGOH01000033">
    <property type="protein sequence ID" value="OYS14418.1"/>
    <property type="molecule type" value="Genomic_DNA"/>
</dbReference>
<gene>
    <name evidence="2" type="ORF">BBP16_06615</name>
    <name evidence="4" type="ORF">CBF50_02620</name>
    <name evidence="5" type="ORF">GTO82_00415</name>
    <name evidence="3" type="ORF">K8V69_05580</name>
</gene>
<evidence type="ECO:0000313" key="2">
    <source>
        <dbReference type="EMBL" id="AOG26481.1"/>
    </source>
</evidence>
<dbReference type="Proteomes" id="UP000732527">
    <property type="component" value="Unassembled WGS sequence"/>
</dbReference>
<feature type="signal peptide" evidence="1">
    <location>
        <begin position="1"/>
        <end position="30"/>
    </location>
</feature>
<dbReference type="AlphaFoldDB" id="A0A1B3PUN1"/>
<evidence type="ECO:0000313" key="8">
    <source>
        <dbReference type="Proteomes" id="UP000510788"/>
    </source>
</evidence>
<dbReference type="Proteomes" id="UP000510788">
    <property type="component" value="Chromosome"/>
</dbReference>
<evidence type="ECO:0008006" key="10">
    <source>
        <dbReference type="Google" id="ProtNLM"/>
    </source>
</evidence>
<evidence type="ECO:0000313" key="3">
    <source>
        <dbReference type="EMBL" id="HJE49633.1"/>
    </source>
</evidence>